<name>A0A8T2RHQ9_CERRI</name>
<dbReference type="EMBL" id="CM035431">
    <property type="protein sequence ID" value="KAH7295936.1"/>
    <property type="molecule type" value="Genomic_DNA"/>
</dbReference>
<organism evidence="1 2">
    <name type="scientific">Ceratopteris richardii</name>
    <name type="common">Triangle waterfern</name>
    <dbReference type="NCBI Taxonomy" id="49495"/>
    <lineage>
        <taxon>Eukaryota</taxon>
        <taxon>Viridiplantae</taxon>
        <taxon>Streptophyta</taxon>
        <taxon>Embryophyta</taxon>
        <taxon>Tracheophyta</taxon>
        <taxon>Polypodiopsida</taxon>
        <taxon>Polypodiidae</taxon>
        <taxon>Polypodiales</taxon>
        <taxon>Pteridineae</taxon>
        <taxon>Pteridaceae</taxon>
        <taxon>Parkerioideae</taxon>
        <taxon>Ceratopteris</taxon>
    </lineage>
</organism>
<keyword evidence="2" id="KW-1185">Reference proteome</keyword>
<feature type="non-terminal residue" evidence="1">
    <location>
        <position position="96"/>
    </location>
</feature>
<gene>
    <name evidence="1" type="ORF">KP509_26G000300</name>
</gene>
<dbReference type="PROSITE" id="PS51257">
    <property type="entry name" value="PROKAR_LIPOPROTEIN"/>
    <property type="match status" value="1"/>
</dbReference>
<reference evidence="1" key="1">
    <citation type="submission" date="2021-08" db="EMBL/GenBank/DDBJ databases">
        <title>WGS assembly of Ceratopteris richardii.</title>
        <authorList>
            <person name="Marchant D.B."/>
            <person name="Chen G."/>
            <person name="Jenkins J."/>
            <person name="Shu S."/>
            <person name="Leebens-Mack J."/>
            <person name="Grimwood J."/>
            <person name="Schmutz J."/>
            <person name="Soltis P."/>
            <person name="Soltis D."/>
            <person name="Chen Z.-H."/>
        </authorList>
    </citation>
    <scope>NUCLEOTIDE SEQUENCE</scope>
    <source>
        <strain evidence="1">Whitten #5841</strain>
        <tissue evidence="1">Leaf</tissue>
    </source>
</reference>
<sequence length="96" mass="10997">MYLVGRSPGHSLFMQWQFLSPWSIGCSVQGRKLTLLVPFLLWSVLDTVGRQSLHLFTHKRLPDLLQREESRLNISAIGGSFARIQFSIIVHPPLIR</sequence>
<proteinExistence type="predicted"/>
<accession>A0A8T2RHQ9</accession>
<comment type="caution">
    <text evidence="1">The sequence shown here is derived from an EMBL/GenBank/DDBJ whole genome shotgun (WGS) entry which is preliminary data.</text>
</comment>
<dbReference type="OrthoDB" id="1634420at2759"/>
<evidence type="ECO:0000313" key="2">
    <source>
        <dbReference type="Proteomes" id="UP000825935"/>
    </source>
</evidence>
<dbReference type="Proteomes" id="UP000825935">
    <property type="component" value="Chromosome 26"/>
</dbReference>
<dbReference type="AlphaFoldDB" id="A0A8T2RHQ9"/>
<evidence type="ECO:0000313" key="1">
    <source>
        <dbReference type="EMBL" id="KAH7295936.1"/>
    </source>
</evidence>
<protein>
    <submittedName>
        <fullName evidence="1">Uncharacterized protein</fullName>
    </submittedName>
</protein>